<evidence type="ECO:0000313" key="3">
    <source>
        <dbReference type="Proteomes" id="UP000192772"/>
    </source>
</evidence>
<dbReference type="EMBL" id="MVHP01000001">
    <property type="protein sequence ID" value="ORA69345.1"/>
    <property type="molecule type" value="Genomic_DNA"/>
</dbReference>
<sequence length="108" mass="12283">MNRRVIFTPDDYWTNPPKENTMTDNHGPQRVNLTLPSDTITQTTDKIVLAMMAADDNPLGIAHYLILNTDFGCYRFQLTDDATASLLAQAVAHNDYGERLLREQQDQQ</sequence>
<name>A0A1X0DAA0_9MYCO</name>
<comment type="caution">
    <text evidence="2">The sequence shown here is derived from an EMBL/GenBank/DDBJ whole genome shotgun (WGS) entry which is preliminary data.</text>
</comment>
<protein>
    <submittedName>
        <fullName evidence="2">Uncharacterized protein</fullName>
    </submittedName>
</protein>
<feature type="compositionally biased region" description="Polar residues" evidence="1">
    <location>
        <begin position="17"/>
        <end position="31"/>
    </location>
</feature>
<organism evidence="2 3">
    <name type="scientific">Mycolicibacterium elephantis</name>
    <dbReference type="NCBI Taxonomy" id="81858"/>
    <lineage>
        <taxon>Bacteria</taxon>
        <taxon>Bacillati</taxon>
        <taxon>Actinomycetota</taxon>
        <taxon>Actinomycetes</taxon>
        <taxon>Mycobacteriales</taxon>
        <taxon>Mycobacteriaceae</taxon>
        <taxon>Mycolicibacterium</taxon>
    </lineage>
</organism>
<evidence type="ECO:0000256" key="1">
    <source>
        <dbReference type="SAM" id="MobiDB-lite"/>
    </source>
</evidence>
<dbReference type="Proteomes" id="UP000192772">
    <property type="component" value="Unassembled WGS sequence"/>
</dbReference>
<dbReference type="RefSeq" id="WP_083042268.1">
    <property type="nucleotide sequence ID" value="NZ_MVHP01000001.1"/>
</dbReference>
<gene>
    <name evidence="2" type="ORF">BST23_01465</name>
</gene>
<accession>A0A1X0DAA0</accession>
<dbReference type="AlphaFoldDB" id="A0A1X0DAA0"/>
<proteinExistence type="predicted"/>
<dbReference type="STRING" id="81858.BST23_01465"/>
<feature type="region of interest" description="Disordered" evidence="1">
    <location>
        <begin position="12"/>
        <end position="31"/>
    </location>
</feature>
<evidence type="ECO:0000313" key="2">
    <source>
        <dbReference type="EMBL" id="ORA69345.1"/>
    </source>
</evidence>
<reference evidence="2 3" key="1">
    <citation type="submission" date="2017-02" db="EMBL/GenBank/DDBJ databases">
        <title>The new phylogeny of genus Mycobacterium.</title>
        <authorList>
            <person name="Tortoli E."/>
            <person name="Trovato A."/>
            <person name="Cirillo D.M."/>
        </authorList>
    </citation>
    <scope>NUCLEOTIDE SEQUENCE [LARGE SCALE GENOMIC DNA]</scope>
    <source>
        <strain evidence="2 3">FI-09383</strain>
    </source>
</reference>